<evidence type="ECO:0000256" key="4">
    <source>
        <dbReference type="ARBA" id="ARBA00023004"/>
    </source>
</evidence>
<dbReference type="FunFam" id="3.40.50.11540:FF:000001">
    <property type="entry name" value="NADH dehydrogenase [ubiquinone] flavoprotein 1, mitochondrial"/>
    <property type="match status" value="1"/>
</dbReference>
<dbReference type="GO" id="GO:0010181">
    <property type="term" value="F:FMN binding"/>
    <property type="evidence" value="ECO:0007669"/>
    <property type="project" value="InterPro"/>
</dbReference>
<dbReference type="InterPro" id="IPR019554">
    <property type="entry name" value="Soluble_ligand-bd"/>
</dbReference>
<gene>
    <name evidence="7" type="ORF">H8E23_15170</name>
</gene>
<evidence type="ECO:0000256" key="2">
    <source>
        <dbReference type="ARBA" id="ARBA00022485"/>
    </source>
</evidence>
<dbReference type="Pfam" id="PF10589">
    <property type="entry name" value="NADH_4Fe-4S"/>
    <property type="match status" value="1"/>
</dbReference>
<dbReference type="PANTHER" id="PTHR43578">
    <property type="entry name" value="NADH-QUINONE OXIDOREDUCTASE SUBUNIT F"/>
    <property type="match status" value="1"/>
</dbReference>
<dbReference type="Gene3D" id="6.10.250.1450">
    <property type="match status" value="1"/>
</dbReference>
<proteinExistence type="inferred from homology"/>
<dbReference type="InterPro" id="IPR019575">
    <property type="entry name" value="Nuop51_4Fe4S-bd"/>
</dbReference>
<dbReference type="CDD" id="cd02980">
    <property type="entry name" value="TRX_Fd_family"/>
    <property type="match status" value="1"/>
</dbReference>
<dbReference type="Gene3D" id="3.10.20.600">
    <property type="match status" value="1"/>
</dbReference>
<dbReference type="GO" id="GO:0051539">
    <property type="term" value="F:4 iron, 4 sulfur cluster binding"/>
    <property type="evidence" value="ECO:0007669"/>
    <property type="project" value="UniProtKB-KW"/>
</dbReference>
<dbReference type="FunFam" id="1.20.1440.230:FF:000001">
    <property type="entry name" value="Mitochondrial NADH dehydrogenase flavoprotein 1"/>
    <property type="match status" value="1"/>
</dbReference>
<comment type="caution">
    <text evidence="7">The sequence shown here is derived from an EMBL/GenBank/DDBJ whole genome shotgun (WGS) entry which is preliminary data.</text>
</comment>
<reference evidence="7 8" key="1">
    <citation type="submission" date="2020-08" db="EMBL/GenBank/DDBJ databases">
        <title>Bridging the membrane lipid divide: bacteria of the FCB group superphylum have the potential to synthesize archaeal ether lipids.</title>
        <authorList>
            <person name="Villanueva L."/>
            <person name="Von Meijenfeldt F.A.B."/>
            <person name="Westbye A.B."/>
            <person name="Yadav S."/>
            <person name="Hopmans E.C."/>
            <person name="Dutilh B.E."/>
            <person name="Sinninghe Damste J.S."/>
        </authorList>
    </citation>
    <scope>NUCLEOTIDE SEQUENCE [LARGE SCALE GENOMIC DNA]</scope>
    <source>
        <strain evidence="7">NIOZ-UU30</strain>
    </source>
</reference>
<dbReference type="Gene3D" id="3.40.50.11540">
    <property type="entry name" value="NADH-ubiquinone oxidoreductase 51kDa subunit"/>
    <property type="match status" value="1"/>
</dbReference>
<comment type="similarity">
    <text evidence="1">Belongs to the complex I 51 kDa subunit family.</text>
</comment>
<keyword evidence="2" id="KW-0004">4Fe-4S</keyword>
<dbReference type="GO" id="GO:0046872">
    <property type="term" value="F:metal ion binding"/>
    <property type="evidence" value="ECO:0007669"/>
    <property type="project" value="UniProtKB-KW"/>
</dbReference>
<dbReference type="Pfam" id="PF10531">
    <property type="entry name" value="SLBB"/>
    <property type="match status" value="1"/>
</dbReference>
<evidence type="ECO:0000256" key="5">
    <source>
        <dbReference type="ARBA" id="ARBA00023014"/>
    </source>
</evidence>
<dbReference type="Proteomes" id="UP000603434">
    <property type="component" value="Unassembled WGS sequence"/>
</dbReference>
<dbReference type="SMART" id="SM00928">
    <property type="entry name" value="NADH_4Fe-4S"/>
    <property type="match status" value="1"/>
</dbReference>
<dbReference type="SUPFAM" id="SSF142984">
    <property type="entry name" value="Nqo1 middle domain-like"/>
    <property type="match status" value="1"/>
</dbReference>
<keyword evidence="5" id="KW-0411">Iron-sulfur</keyword>
<dbReference type="InterPro" id="IPR037207">
    <property type="entry name" value="Nuop51_4Fe4S-bd_sf"/>
</dbReference>
<sequence length="564" mass="62143">MKIQNIWDLNKLEEMGIRSLTPKRPKISIGTSTCGLALGADDIFEGMSREKERQALKMSICRTGCSGFCDLEPMAIVRMPGKPPLLYTQMTVKKVKQMMLDIRRKKITKEGLLCKIGAPTLPGRPDPLLNEVPDYQEASPFKDQHRLLLGNCGVIDPLSVPEYVAMGGYSALYKALYHMSPEEVLEEVIRSGLRGRGGAWFPTGIKWDMARKATGEEKFVICNADEGDPGAYKDRTIMEGNPFKLFEGIVLAGYAIGSHLGIIYLREEYPHTYQFLNKAIDIAKRYGLLGRNVLGSKFNFTLKVIRGGGSYVCGEETALMDSLEGEVGDPRLRPPFPIERGLWEQPTIVNNVETLANIPLIIEHGGEWYAGIGTEKAKGTKIFSVIGKVKQPGLYEVPLGTNLEDVIFKMAGGPLNGGQIKAVQVGSPFGSFLTREKLDISLDPETLRNIGSMIGSGVIVVLDQETCLVDILLHTLSFFVEESCGKCAPCREGVFRMKEIMTAIYEGRSTMKDLTDLKDLGEMIKDFALCALGGGAPLIILNGIKDFRKEFEAHITTGKCPWSS</sequence>
<protein>
    <submittedName>
        <fullName evidence="7">SLBB domain-containing protein</fullName>
    </submittedName>
</protein>
<dbReference type="PROSITE" id="PS00645">
    <property type="entry name" value="COMPLEX1_51K_2"/>
    <property type="match status" value="1"/>
</dbReference>
<feature type="domain" description="NADH-ubiquinone oxidoreductase 51kDa subunit iron-sulphur binding" evidence="6">
    <location>
        <begin position="469"/>
        <end position="514"/>
    </location>
</feature>
<dbReference type="GO" id="GO:0008137">
    <property type="term" value="F:NADH dehydrogenase (ubiquinone) activity"/>
    <property type="evidence" value="ECO:0007669"/>
    <property type="project" value="InterPro"/>
</dbReference>
<evidence type="ECO:0000256" key="1">
    <source>
        <dbReference type="ARBA" id="ARBA00007523"/>
    </source>
</evidence>
<dbReference type="Pfam" id="PF01512">
    <property type="entry name" value="Complex1_51K"/>
    <property type="match status" value="1"/>
</dbReference>
<evidence type="ECO:0000259" key="6">
    <source>
        <dbReference type="SMART" id="SM00928"/>
    </source>
</evidence>
<accession>A0A8J6TN83</accession>
<dbReference type="EMBL" id="JACNJH010000213">
    <property type="protein sequence ID" value="MBC8362724.1"/>
    <property type="molecule type" value="Genomic_DNA"/>
</dbReference>
<keyword evidence="4" id="KW-0408">Iron</keyword>
<evidence type="ECO:0000256" key="3">
    <source>
        <dbReference type="ARBA" id="ARBA00022723"/>
    </source>
</evidence>
<keyword evidence="3" id="KW-0479">Metal-binding</keyword>
<evidence type="ECO:0000313" key="7">
    <source>
        <dbReference type="EMBL" id="MBC8362724.1"/>
    </source>
</evidence>
<organism evidence="7 8">
    <name type="scientific">Candidatus Desulfatibia profunda</name>
    <dbReference type="NCBI Taxonomy" id="2841695"/>
    <lineage>
        <taxon>Bacteria</taxon>
        <taxon>Pseudomonadati</taxon>
        <taxon>Thermodesulfobacteriota</taxon>
        <taxon>Desulfobacteria</taxon>
        <taxon>Desulfobacterales</taxon>
        <taxon>Desulfobacterales incertae sedis</taxon>
        <taxon>Candidatus Desulfatibia</taxon>
    </lineage>
</organism>
<dbReference type="SUPFAM" id="SSF52833">
    <property type="entry name" value="Thioredoxin-like"/>
    <property type="match status" value="1"/>
</dbReference>
<dbReference type="InterPro" id="IPR037225">
    <property type="entry name" value="Nuo51_FMN-bd_sf"/>
</dbReference>
<dbReference type="Gene3D" id="3.40.30.10">
    <property type="entry name" value="Glutaredoxin"/>
    <property type="match status" value="1"/>
</dbReference>
<dbReference type="Gene3D" id="1.20.1440.230">
    <property type="entry name" value="NADH-ubiquinone oxidoreductase 51kDa subunit, iron-sulphur binding domain"/>
    <property type="match status" value="1"/>
</dbReference>
<dbReference type="AlphaFoldDB" id="A0A8J6TN83"/>
<dbReference type="InterPro" id="IPR001949">
    <property type="entry name" value="NADH-UbQ_OxRdtase_51kDa_CS"/>
</dbReference>
<name>A0A8J6TN83_9BACT</name>
<dbReference type="InterPro" id="IPR036249">
    <property type="entry name" value="Thioredoxin-like_sf"/>
</dbReference>
<dbReference type="SUPFAM" id="SSF142019">
    <property type="entry name" value="Nqo1 FMN-binding domain-like"/>
    <property type="match status" value="1"/>
</dbReference>
<dbReference type="SUPFAM" id="SSF140490">
    <property type="entry name" value="Nqo1C-terminal domain-like"/>
    <property type="match status" value="1"/>
</dbReference>
<evidence type="ECO:0000313" key="8">
    <source>
        <dbReference type="Proteomes" id="UP000603434"/>
    </source>
</evidence>
<dbReference type="PANTHER" id="PTHR43578:SF3">
    <property type="entry name" value="NADH-QUINONE OXIDOREDUCTASE SUBUNIT F"/>
    <property type="match status" value="1"/>
</dbReference>
<dbReference type="InterPro" id="IPR011538">
    <property type="entry name" value="Nuo51_FMN-bd"/>
</dbReference>